<organism evidence="8 9">
    <name type="scientific">Aspergillus aculeatus (strain ATCC 16872 / CBS 172.66 / WB 5094)</name>
    <dbReference type="NCBI Taxonomy" id="690307"/>
    <lineage>
        <taxon>Eukaryota</taxon>
        <taxon>Fungi</taxon>
        <taxon>Dikarya</taxon>
        <taxon>Ascomycota</taxon>
        <taxon>Pezizomycotina</taxon>
        <taxon>Eurotiomycetes</taxon>
        <taxon>Eurotiomycetidae</taxon>
        <taxon>Eurotiales</taxon>
        <taxon>Aspergillaceae</taxon>
        <taxon>Aspergillus</taxon>
        <taxon>Aspergillus subgen. Circumdati</taxon>
    </lineage>
</organism>
<dbReference type="Proteomes" id="UP000184546">
    <property type="component" value="Unassembled WGS sequence"/>
</dbReference>
<dbReference type="SUPFAM" id="SSF53383">
    <property type="entry name" value="PLP-dependent transferases"/>
    <property type="match status" value="1"/>
</dbReference>
<dbReference type="GO" id="GO:0030170">
    <property type="term" value="F:pyridoxal phosphate binding"/>
    <property type="evidence" value="ECO:0007669"/>
    <property type="project" value="InterPro"/>
</dbReference>
<dbReference type="InterPro" id="IPR001917">
    <property type="entry name" value="Aminotrans_II_pyridoxalP_BS"/>
</dbReference>
<comment type="similarity">
    <text evidence="2 5">Belongs to the class-II pyridoxal-phosphate-dependent aminotransferase family.</text>
</comment>
<dbReference type="PANTHER" id="PTHR13693">
    <property type="entry name" value="CLASS II AMINOTRANSFERASE/8-AMINO-7-OXONONANOATE SYNTHASE"/>
    <property type="match status" value="1"/>
</dbReference>
<dbReference type="PROSITE" id="PS00599">
    <property type="entry name" value="AA_TRANSFER_CLASS_2"/>
    <property type="match status" value="1"/>
</dbReference>
<dbReference type="RefSeq" id="XP_020052646.1">
    <property type="nucleotide sequence ID" value="XM_020196857.1"/>
</dbReference>
<gene>
    <name evidence="8" type="ORF">ASPACDRAFT_125864</name>
</gene>
<accession>A0A1L9WJG6</accession>
<keyword evidence="6" id="KW-1133">Transmembrane helix</keyword>
<dbReference type="GeneID" id="30970671"/>
<dbReference type="GO" id="GO:0016020">
    <property type="term" value="C:membrane"/>
    <property type="evidence" value="ECO:0007669"/>
    <property type="project" value="GOC"/>
</dbReference>
<dbReference type="InterPro" id="IPR015422">
    <property type="entry name" value="PyrdxlP-dep_Trfase_small"/>
</dbReference>
<feature type="domain" description="Aminotransferase class I/classII large" evidence="7">
    <location>
        <begin position="136"/>
        <end position="501"/>
    </location>
</feature>
<evidence type="ECO:0000256" key="3">
    <source>
        <dbReference type="ARBA" id="ARBA00022679"/>
    </source>
</evidence>
<dbReference type="PANTHER" id="PTHR13693:SF82">
    <property type="entry name" value="AMINOTRANSFERASE CLASS I_CLASSII DOMAIN-CONTAINING PROTEIN"/>
    <property type="match status" value="1"/>
</dbReference>
<proteinExistence type="inferred from homology"/>
<dbReference type="Gene3D" id="3.40.640.10">
    <property type="entry name" value="Type I PLP-dependent aspartate aminotransferase-like (Major domain)"/>
    <property type="match status" value="1"/>
</dbReference>
<evidence type="ECO:0000313" key="9">
    <source>
        <dbReference type="Proteomes" id="UP000184546"/>
    </source>
</evidence>
<keyword evidence="4 5" id="KW-0663">Pyridoxal phosphate</keyword>
<dbReference type="OMA" id="RMMSGHT"/>
<evidence type="ECO:0000256" key="6">
    <source>
        <dbReference type="SAM" id="Phobius"/>
    </source>
</evidence>
<protein>
    <recommendedName>
        <fullName evidence="7">Aminotransferase class I/classII large domain-containing protein</fullName>
    </recommendedName>
</protein>
<evidence type="ECO:0000313" key="8">
    <source>
        <dbReference type="EMBL" id="OJJ96306.1"/>
    </source>
</evidence>
<evidence type="ECO:0000259" key="7">
    <source>
        <dbReference type="Pfam" id="PF00155"/>
    </source>
</evidence>
<name>A0A1L9WJG6_ASPA1</name>
<sequence length="557" mass="61408">MEQDPAQYGPISHASDRYSCRPSNRPLNNHIADQAPYFYVITTYLSYTIIHLIGLIRDLFGMYFKPAKYRHLRPWNGYAPWFTARESVYTRRMKVRLADCLDRPTTGVPGRFITLLDRVTHDNNRSFKLTGARTQTLNLGSYNYLGFAQSKGICADRVEETIRAYGISAGGARADVGGLDLHVEVEQLVAGFVRKEASIVFSAGFGTNATIFPALVGPGCLILSDELNHASLRFGARLSGAAIVAFRHNDMQALEGRLREAISQGQPATMTDTGSSSGYRPWKKILVVVEGLYSMEGTFCNLPAIIALKRRYKFHLFVDEAHSIGALGPEGRGVCDYFGIDPSEVDILMGTLTKSFGAIGGYIAADGETVRKLRAVNAGVLYSEAIAPALLAQISATFRILTGELLPGQKEERLQRLAFNSRYLRLGLKRLGFIVYGNDDSPVIPLVLYNPGKMTAFSRMMLARGISVVVVPFPAVPLELCRVRFCVSAAHNVDDLNRVLAACNEIGEILRLKFSSGVAGGLRSITKQLSDEKPIPPRWKLKEIIRCGSQDVQQPLY</sequence>
<dbReference type="VEuPathDB" id="FungiDB:ASPACDRAFT_125864"/>
<evidence type="ECO:0000256" key="2">
    <source>
        <dbReference type="ARBA" id="ARBA00008392"/>
    </source>
</evidence>
<dbReference type="CDD" id="cd06454">
    <property type="entry name" value="KBL_like"/>
    <property type="match status" value="1"/>
</dbReference>
<dbReference type="Pfam" id="PF00155">
    <property type="entry name" value="Aminotran_1_2"/>
    <property type="match status" value="1"/>
</dbReference>
<dbReference type="InterPro" id="IPR004839">
    <property type="entry name" value="Aminotransferase_I/II_large"/>
</dbReference>
<keyword evidence="3" id="KW-0808">Transferase</keyword>
<dbReference type="GO" id="GO:0046512">
    <property type="term" value="P:sphingosine biosynthetic process"/>
    <property type="evidence" value="ECO:0007669"/>
    <property type="project" value="TreeGrafter"/>
</dbReference>
<evidence type="ECO:0000256" key="4">
    <source>
        <dbReference type="ARBA" id="ARBA00022898"/>
    </source>
</evidence>
<dbReference type="Gene3D" id="3.90.1150.10">
    <property type="entry name" value="Aspartate Aminotransferase, domain 1"/>
    <property type="match status" value="1"/>
</dbReference>
<keyword evidence="6" id="KW-0812">Transmembrane</keyword>
<keyword evidence="6" id="KW-0472">Membrane</keyword>
<dbReference type="EMBL" id="KV878986">
    <property type="protein sequence ID" value="OJJ96306.1"/>
    <property type="molecule type" value="Genomic_DNA"/>
</dbReference>
<reference evidence="9" key="1">
    <citation type="journal article" date="2017" name="Genome Biol.">
        <title>Comparative genomics reveals high biological diversity and specific adaptations in the industrially and medically important fungal genus Aspergillus.</title>
        <authorList>
            <person name="de Vries R.P."/>
            <person name="Riley R."/>
            <person name="Wiebenga A."/>
            <person name="Aguilar-Osorio G."/>
            <person name="Amillis S."/>
            <person name="Uchima C.A."/>
            <person name="Anderluh G."/>
            <person name="Asadollahi M."/>
            <person name="Askin M."/>
            <person name="Barry K."/>
            <person name="Battaglia E."/>
            <person name="Bayram O."/>
            <person name="Benocci T."/>
            <person name="Braus-Stromeyer S.A."/>
            <person name="Caldana C."/>
            <person name="Canovas D."/>
            <person name="Cerqueira G.C."/>
            <person name="Chen F."/>
            <person name="Chen W."/>
            <person name="Choi C."/>
            <person name="Clum A."/>
            <person name="Dos Santos R.A."/>
            <person name="Damasio A.R."/>
            <person name="Diallinas G."/>
            <person name="Emri T."/>
            <person name="Fekete E."/>
            <person name="Flipphi M."/>
            <person name="Freyberg S."/>
            <person name="Gallo A."/>
            <person name="Gournas C."/>
            <person name="Habgood R."/>
            <person name="Hainaut M."/>
            <person name="Harispe M.L."/>
            <person name="Henrissat B."/>
            <person name="Hilden K.S."/>
            <person name="Hope R."/>
            <person name="Hossain A."/>
            <person name="Karabika E."/>
            <person name="Karaffa L."/>
            <person name="Karanyi Z."/>
            <person name="Krasevec N."/>
            <person name="Kuo A."/>
            <person name="Kusch H."/>
            <person name="LaButti K."/>
            <person name="Lagendijk E.L."/>
            <person name="Lapidus A."/>
            <person name="Levasseur A."/>
            <person name="Lindquist E."/>
            <person name="Lipzen A."/>
            <person name="Logrieco A.F."/>
            <person name="MacCabe A."/>
            <person name="Maekelae M.R."/>
            <person name="Malavazi I."/>
            <person name="Melin P."/>
            <person name="Meyer V."/>
            <person name="Mielnichuk N."/>
            <person name="Miskei M."/>
            <person name="Molnar A.P."/>
            <person name="Mule G."/>
            <person name="Ngan C.Y."/>
            <person name="Orejas M."/>
            <person name="Orosz E."/>
            <person name="Ouedraogo J.P."/>
            <person name="Overkamp K.M."/>
            <person name="Park H.-S."/>
            <person name="Perrone G."/>
            <person name="Piumi F."/>
            <person name="Punt P.J."/>
            <person name="Ram A.F."/>
            <person name="Ramon A."/>
            <person name="Rauscher S."/>
            <person name="Record E."/>
            <person name="Riano-Pachon D.M."/>
            <person name="Robert V."/>
            <person name="Roehrig J."/>
            <person name="Ruller R."/>
            <person name="Salamov A."/>
            <person name="Salih N.S."/>
            <person name="Samson R.A."/>
            <person name="Sandor E."/>
            <person name="Sanguinetti M."/>
            <person name="Schuetze T."/>
            <person name="Sepcic K."/>
            <person name="Shelest E."/>
            <person name="Sherlock G."/>
            <person name="Sophianopoulou V."/>
            <person name="Squina F.M."/>
            <person name="Sun H."/>
            <person name="Susca A."/>
            <person name="Todd R.B."/>
            <person name="Tsang A."/>
            <person name="Unkles S.E."/>
            <person name="van de Wiele N."/>
            <person name="van Rossen-Uffink D."/>
            <person name="Oliveira J.V."/>
            <person name="Vesth T.C."/>
            <person name="Visser J."/>
            <person name="Yu J.-H."/>
            <person name="Zhou M."/>
            <person name="Andersen M.R."/>
            <person name="Archer D.B."/>
            <person name="Baker S.E."/>
            <person name="Benoit I."/>
            <person name="Brakhage A.A."/>
            <person name="Braus G.H."/>
            <person name="Fischer R."/>
            <person name="Frisvad J.C."/>
            <person name="Goldman G.H."/>
            <person name="Houbraken J."/>
            <person name="Oakley B."/>
            <person name="Pocsi I."/>
            <person name="Scazzocchio C."/>
            <person name="Seiboth B."/>
            <person name="vanKuyk P.A."/>
            <person name="Wortman J."/>
            <person name="Dyer P.S."/>
            <person name="Grigoriev I.V."/>
        </authorList>
    </citation>
    <scope>NUCLEOTIDE SEQUENCE [LARGE SCALE GENOMIC DNA]</scope>
    <source>
        <strain evidence="9">ATCC 16872 / CBS 172.66 / WB 5094</strain>
    </source>
</reference>
<dbReference type="AlphaFoldDB" id="A0A1L9WJG6"/>
<comment type="cofactor">
    <cofactor evidence="1 5">
        <name>pyridoxal 5'-phosphate</name>
        <dbReference type="ChEBI" id="CHEBI:597326"/>
    </cofactor>
</comment>
<dbReference type="STRING" id="690307.A0A1L9WJG6"/>
<feature type="transmembrane region" description="Helical" evidence="6">
    <location>
        <begin position="37"/>
        <end position="60"/>
    </location>
</feature>
<dbReference type="OrthoDB" id="65434at2759"/>
<dbReference type="InterPro" id="IPR015421">
    <property type="entry name" value="PyrdxlP-dep_Trfase_major"/>
</dbReference>
<dbReference type="GO" id="GO:0017059">
    <property type="term" value="C:serine palmitoyltransferase complex"/>
    <property type="evidence" value="ECO:0007669"/>
    <property type="project" value="TreeGrafter"/>
</dbReference>
<dbReference type="InterPro" id="IPR050087">
    <property type="entry name" value="AON_synthase_class-II"/>
</dbReference>
<keyword evidence="9" id="KW-1185">Reference proteome</keyword>
<evidence type="ECO:0000256" key="1">
    <source>
        <dbReference type="ARBA" id="ARBA00001933"/>
    </source>
</evidence>
<evidence type="ECO:0000256" key="5">
    <source>
        <dbReference type="RuleBase" id="RU003693"/>
    </source>
</evidence>
<dbReference type="InterPro" id="IPR015424">
    <property type="entry name" value="PyrdxlP-dep_Trfase"/>
</dbReference>
<dbReference type="GO" id="GO:0004758">
    <property type="term" value="F:serine C-palmitoyltransferase activity"/>
    <property type="evidence" value="ECO:0007669"/>
    <property type="project" value="TreeGrafter"/>
</dbReference>
<dbReference type="GO" id="GO:0046513">
    <property type="term" value="P:ceramide biosynthetic process"/>
    <property type="evidence" value="ECO:0007669"/>
    <property type="project" value="TreeGrafter"/>
</dbReference>